<gene>
    <name evidence="3" type="ORF">MOO45_06535</name>
</gene>
<evidence type="ECO:0000259" key="2">
    <source>
        <dbReference type="Pfam" id="PF13731"/>
    </source>
</evidence>
<accession>A0ABY4P8I7</accession>
<keyword evidence="4" id="KW-1185">Reference proteome</keyword>
<proteinExistence type="predicted"/>
<evidence type="ECO:0000313" key="4">
    <source>
        <dbReference type="Proteomes" id="UP000831495"/>
    </source>
</evidence>
<evidence type="ECO:0000256" key="1">
    <source>
        <dbReference type="SAM" id="SignalP"/>
    </source>
</evidence>
<feature type="chain" id="PRO_5045739521" evidence="1">
    <location>
        <begin position="26"/>
        <end position="228"/>
    </location>
</feature>
<feature type="signal peptide" evidence="1">
    <location>
        <begin position="1"/>
        <end position="25"/>
    </location>
</feature>
<reference evidence="3" key="1">
    <citation type="journal article" date="2022" name="Int. J. Syst. Evol. Microbiol.">
        <title>Apilactobacillus apisilvae sp. nov., Nicolia spurrieriana gen. nov. sp. nov., Bombilactobacillus folatiphilus sp. nov. and Bombilactobacillus thymidiniphilus sp. nov., four new lactic acid bacterial isolates from stingless bees Tetragonula carbonaria and Austroplebeia australis.</title>
        <authorList>
            <person name="Oliphant S.A."/>
            <person name="Watson-Haigh N.S."/>
            <person name="Sumby K.M."/>
            <person name="Gardner J."/>
            <person name="Groom S."/>
            <person name="Jiranek V."/>
        </authorList>
    </citation>
    <scope>NUCLEOTIDE SEQUENCE</scope>
    <source>
        <strain evidence="3">SG4_D2</strain>
    </source>
</reference>
<feature type="domain" description="WxL" evidence="2">
    <location>
        <begin position="40"/>
        <end position="222"/>
    </location>
</feature>
<dbReference type="RefSeq" id="WP_249514114.1">
    <property type="nucleotide sequence ID" value="NZ_CP093366.1"/>
</dbReference>
<name>A0ABY4P8I7_9LACO</name>
<protein>
    <submittedName>
        <fullName evidence="3">WxL domain-containing protein</fullName>
    </submittedName>
</protein>
<organism evidence="3 4">
    <name type="scientific">Bombilactobacillus folatiphilus</name>
    <dbReference type="NCBI Taxonomy" id="2923362"/>
    <lineage>
        <taxon>Bacteria</taxon>
        <taxon>Bacillati</taxon>
        <taxon>Bacillota</taxon>
        <taxon>Bacilli</taxon>
        <taxon>Lactobacillales</taxon>
        <taxon>Lactobacillaceae</taxon>
        <taxon>Bombilactobacillus</taxon>
    </lineage>
</organism>
<dbReference type="Pfam" id="PF13731">
    <property type="entry name" value="WxL"/>
    <property type="match status" value="1"/>
</dbReference>
<dbReference type="EMBL" id="CP093366">
    <property type="protein sequence ID" value="UQS81846.1"/>
    <property type="molecule type" value="Genomic_DNA"/>
</dbReference>
<dbReference type="InterPro" id="IPR027994">
    <property type="entry name" value="WxL_dom"/>
</dbReference>
<keyword evidence="1" id="KW-0732">Signal</keyword>
<sequence>MKVTRISSLLVLLFSLLMSTTSVMADPLPGFGGAHVVTGPDDNNSHAGVQFKAGDLSVQAPGANFPNYGKHFLYAEQIWNYKLADNVDPTPDNTIFVTDTRGGDSDGWTLSASVSNFTDGDQTQAISSLVFNSAKVVSQSVASDGSSHLNVNDSNSVQQLASDQTSIKPGDAGSSADVLKATGTSGIGTWGLFLQHSQLVTPSMSGQISGNFTATLTWNLNAGDPTNV</sequence>
<dbReference type="Proteomes" id="UP000831495">
    <property type="component" value="Chromosome"/>
</dbReference>
<evidence type="ECO:0000313" key="3">
    <source>
        <dbReference type="EMBL" id="UQS81846.1"/>
    </source>
</evidence>